<proteinExistence type="predicted"/>
<dbReference type="Pfam" id="PF04977">
    <property type="entry name" value="DivIC"/>
    <property type="match status" value="1"/>
</dbReference>
<accession>A0A430A403</accession>
<keyword evidence="1" id="KW-1133">Transmembrane helix</keyword>
<dbReference type="AlphaFoldDB" id="A0A430A403"/>
<sequence>MNEMNEERVQNEGNNNVSSIGNQFTIEQWDQSNQVNKKIIFKRRRLGVIAVVASIIFLVSGLNIFRSYHHIKELKKEKIAVQKQQAQLSDQVASLEYDVKLLNSDDYLAKVARQKFFYTKDDELVYSIPQTEEAMDKQAEKALRN</sequence>
<evidence type="ECO:0000313" key="2">
    <source>
        <dbReference type="EMBL" id="RSU01356.1"/>
    </source>
</evidence>
<dbReference type="InterPro" id="IPR007060">
    <property type="entry name" value="FtsL/DivIC"/>
</dbReference>
<dbReference type="PANTHER" id="PTHR40027">
    <property type="entry name" value="CELL DIVISION PROTEIN DIVIC"/>
    <property type="match status" value="1"/>
</dbReference>
<comment type="caution">
    <text evidence="2">The sequence shown here is derived from an EMBL/GenBank/DDBJ whole genome shotgun (WGS) entry which is preliminary data.</text>
</comment>
<reference evidence="2 3" key="1">
    <citation type="submission" date="2017-05" db="EMBL/GenBank/DDBJ databases">
        <title>Vagococcus spp. assemblies.</title>
        <authorList>
            <person name="Gulvik C.A."/>
        </authorList>
    </citation>
    <scope>NUCLEOTIDE SEQUENCE [LARGE SCALE GENOMIC DNA]</scope>
    <source>
        <strain evidence="2 3">CCUG 41755</strain>
    </source>
</reference>
<dbReference type="GO" id="GO:0051301">
    <property type="term" value="P:cell division"/>
    <property type="evidence" value="ECO:0007669"/>
    <property type="project" value="InterPro"/>
</dbReference>
<protein>
    <recommendedName>
        <fullName evidence="4">Septum formation initiator</fullName>
    </recommendedName>
</protein>
<dbReference type="EMBL" id="NGJY01000006">
    <property type="protein sequence ID" value="RSU01356.1"/>
    <property type="molecule type" value="Genomic_DNA"/>
</dbReference>
<dbReference type="PANTHER" id="PTHR40027:SF1">
    <property type="entry name" value="CELL DIVISION PROTEIN DIVIC"/>
    <property type="match status" value="1"/>
</dbReference>
<keyword evidence="3" id="KW-1185">Reference proteome</keyword>
<dbReference type="Proteomes" id="UP000287101">
    <property type="component" value="Unassembled WGS sequence"/>
</dbReference>
<evidence type="ECO:0008006" key="4">
    <source>
        <dbReference type="Google" id="ProtNLM"/>
    </source>
</evidence>
<dbReference type="OrthoDB" id="2991180at2"/>
<gene>
    <name evidence="2" type="ORF">CBF31_10940</name>
</gene>
<keyword evidence="1" id="KW-0472">Membrane</keyword>
<name>A0A430A403_9ENTE</name>
<dbReference type="RefSeq" id="WP_126832951.1">
    <property type="nucleotide sequence ID" value="NZ_CBCRYB010000011.1"/>
</dbReference>
<feature type="transmembrane region" description="Helical" evidence="1">
    <location>
        <begin position="46"/>
        <end position="65"/>
    </location>
</feature>
<evidence type="ECO:0000256" key="1">
    <source>
        <dbReference type="SAM" id="Phobius"/>
    </source>
</evidence>
<dbReference type="InterPro" id="IPR039076">
    <property type="entry name" value="DivIC"/>
</dbReference>
<keyword evidence="1" id="KW-0812">Transmembrane</keyword>
<organism evidence="2 3">
    <name type="scientific">Vagococcus fessus</name>
    <dbReference type="NCBI Taxonomy" id="120370"/>
    <lineage>
        <taxon>Bacteria</taxon>
        <taxon>Bacillati</taxon>
        <taxon>Bacillota</taxon>
        <taxon>Bacilli</taxon>
        <taxon>Lactobacillales</taxon>
        <taxon>Enterococcaceae</taxon>
        <taxon>Vagococcus</taxon>
    </lineage>
</organism>
<evidence type="ECO:0000313" key="3">
    <source>
        <dbReference type="Proteomes" id="UP000287101"/>
    </source>
</evidence>